<evidence type="ECO:0000256" key="5">
    <source>
        <dbReference type="ARBA" id="ARBA00022691"/>
    </source>
</evidence>
<dbReference type="PANTHER" id="PTHR24422:SF10">
    <property type="entry name" value="CHEMOTAXIS PROTEIN METHYLTRANSFERASE 2"/>
    <property type="match status" value="1"/>
</dbReference>
<keyword evidence="3" id="KW-0489">Methyltransferase</keyword>
<dbReference type="SUPFAM" id="SSF53335">
    <property type="entry name" value="S-adenosyl-L-methionine-dependent methyltransferases"/>
    <property type="match status" value="1"/>
</dbReference>
<evidence type="ECO:0000313" key="8">
    <source>
        <dbReference type="Proteomes" id="UP001056539"/>
    </source>
</evidence>
<gene>
    <name evidence="7" type="ORF">KDW03_08455</name>
</gene>
<dbReference type="KEGG" id="taqu:KDW03_08455"/>
<dbReference type="SMART" id="SM00138">
    <property type="entry name" value="MeTrc"/>
    <property type="match status" value="1"/>
</dbReference>
<dbReference type="SUPFAM" id="SSF47757">
    <property type="entry name" value="Chemotaxis receptor methyltransferase CheR, N-terminal domain"/>
    <property type="match status" value="1"/>
</dbReference>
<dbReference type="InterPro" id="IPR029063">
    <property type="entry name" value="SAM-dependent_MTases_sf"/>
</dbReference>
<dbReference type="InterPro" id="IPR036804">
    <property type="entry name" value="CheR_N_sf"/>
</dbReference>
<dbReference type="PANTHER" id="PTHR24422">
    <property type="entry name" value="CHEMOTAXIS PROTEIN METHYLTRANSFERASE"/>
    <property type="match status" value="1"/>
</dbReference>
<keyword evidence="8" id="KW-1185">Reference proteome</keyword>
<proteinExistence type="predicted"/>
<dbReference type="PROSITE" id="PS50123">
    <property type="entry name" value="CHER"/>
    <property type="match status" value="1"/>
</dbReference>
<dbReference type="InterPro" id="IPR050903">
    <property type="entry name" value="Bact_Chemotaxis_MeTrfase"/>
</dbReference>
<evidence type="ECO:0000256" key="4">
    <source>
        <dbReference type="ARBA" id="ARBA00022679"/>
    </source>
</evidence>
<dbReference type="InterPro" id="IPR022642">
    <property type="entry name" value="CheR_C"/>
</dbReference>
<reference evidence="7" key="2">
    <citation type="submission" date="2022-06" db="EMBL/GenBank/DDBJ databases">
        <title>Thermospira aquatica gen. nov., sp. nov.</title>
        <authorList>
            <person name="Ben Ali Gam Z."/>
            <person name="Labat M."/>
        </authorList>
    </citation>
    <scope>NUCLEOTIDE SEQUENCE</scope>
    <source>
        <strain evidence="7">F1F22</strain>
    </source>
</reference>
<organism evidence="7 8">
    <name type="scientific">Thermospira aquatica</name>
    <dbReference type="NCBI Taxonomy" id="2828656"/>
    <lineage>
        <taxon>Bacteria</taxon>
        <taxon>Pseudomonadati</taxon>
        <taxon>Spirochaetota</taxon>
        <taxon>Spirochaetia</taxon>
        <taxon>Brevinematales</taxon>
        <taxon>Thermospiraceae</taxon>
        <taxon>Thermospira</taxon>
    </lineage>
</organism>
<dbReference type="Proteomes" id="UP001056539">
    <property type="component" value="Chromosome"/>
</dbReference>
<dbReference type="RefSeq" id="WP_271434646.1">
    <property type="nucleotide sequence ID" value="NZ_CP073355.1"/>
</dbReference>
<dbReference type="GO" id="GO:0032259">
    <property type="term" value="P:methylation"/>
    <property type="evidence" value="ECO:0007669"/>
    <property type="project" value="UniProtKB-KW"/>
</dbReference>
<dbReference type="PRINTS" id="PR00996">
    <property type="entry name" value="CHERMTFRASE"/>
</dbReference>
<name>A0AAX3BB62_9SPIR</name>
<dbReference type="EMBL" id="CP073355">
    <property type="protein sequence ID" value="URA09516.1"/>
    <property type="molecule type" value="Genomic_DNA"/>
</dbReference>
<keyword evidence="4" id="KW-0808">Transferase</keyword>
<reference evidence="7" key="1">
    <citation type="submission" date="2021-04" db="EMBL/GenBank/DDBJ databases">
        <authorList>
            <person name="Postec A."/>
        </authorList>
    </citation>
    <scope>NUCLEOTIDE SEQUENCE</scope>
    <source>
        <strain evidence="7">F1F22</strain>
    </source>
</reference>
<evidence type="ECO:0000313" key="7">
    <source>
        <dbReference type="EMBL" id="URA09516.1"/>
    </source>
</evidence>
<dbReference type="GO" id="GO:0008983">
    <property type="term" value="F:protein-glutamate O-methyltransferase activity"/>
    <property type="evidence" value="ECO:0007669"/>
    <property type="project" value="UniProtKB-EC"/>
</dbReference>
<dbReference type="Gene3D" id="1.10.155.10">
    <property type="entry name" value="Chemotaxis receptor methyltransferase CheR, N-terminal domain"/>
    <property type="match status" value="1"/>
</dbReference>
<keyword evidence="5" id="KW-0949">S-adenosyl-L-methionine</keyword>
<accession>A0AAX3BB62</accession>
<dbReference type="Pfam" id="PF01739">
    <property type="entry name" value="CheR"/>
    <property type="match status" value="1"/>
</dbReference>
<dbReference type="InterPro" id="IPR000780">
    <property type="entry name" value="CheR_MeTrfase"/>
</dbReference>
<dbReference type="AlphaFoldDB" id="A0AAX3BB62"/>
<evidence type="ECO:0000256" key="2">
    <source>
        <dbReference type="ARBA" id="ARBA00012534"/>
    </source>
</evidence>
<dbReference type="Gene3D" id="3.40.50.150">
    <property type="entry name" value="Vaccinia Virus protein VP39"/>
    <property type="match status" value="1"/>
</dbReference>
<protein>
    <recommendedName>
        <fullName evidence="2">protein-glutamate O-methyltransferase</fullName>
        <ecNumber evidence="2">2.1.1.80</ecNumber>
    </recommendedName>
</protein>
<evidence type="ECO:0000259" key="6">
    <source>
        <dbReference type="PROSITE" id="PS50123"/>
    </source>
</evidence>
<dbReference type="InterPro" id="IPR022641">
    <property type="entry name" value="CheR_N"/>
</dbReference>
<dbReference type="Pfam" id="PF03705">
    <property type="entry name" value="CheR_N"/>
    <property type="match status" value="1"/>
</dbReference>
<feature type="domain" description="CheR-type methyltransferase" evidence="6">
    <location>
        <begin position="1"/>
        <end position="268"/>
    </location>
</feature>
<sequence>MEIDVGVLKELASLVYEVSGIVFKDSNLTVLESRLRTRINEKHCSPREYIQILRTNDQELRDFVDFVTTNFTSFFRYPRHFEMLRTEILPKVVQKSSEKKITIWSAGCSTGEEPYSLAITLDIFLRENEMFDWEYAVIGSDISLQSLFVAKEGVFPEKAFTKVPEDLVQKYFVKTSKGYQIVPEIAKHIRFDYHNLIYDNGLRDIPVVFCRNVLIYFDLAVQLKVLENIHRAMRSGGFLFIGHSESLIRITNMFHPQSFSQGVVYVKS</sequence>
<dbReference type="EC" id="2.1.1.80" evidence="2"/>
<comment type="catalytic activity">
    <reaction evidence="1">
        <text>L-glutamyl-[protein] + S-adenosyl-L-methionine = [protein]-L-glutamate 5-O-methyl ester + S-adenosyl-L-homocysteine</text>
        <dbReference type="Rhea" id="RHEA:24452"/>
        <dbReference type="Rhea" id="RHEA-COMP:10208"/>
        <dbReference type="Rhea" id="RHEA-COMP:10311"/>
        <dbReference type="ChEBI" id="CHEBI:29973"/>
        <dbReference type="ChEBI" id="CHEBI:57856"/>
        <dbReference type="ChEBI" id="CHEBI:59789"/>
        <dbReference type="ChEBI" id="CHEBI:82795"/>
        <dbReference type="EC" id="2.1.1.80"/>
    </reaction>
</comment>
<evidence type="ECO:0000256" key="1">
    <source>
        <dbReference type="ARBA" id="ARBA00001541"/>
    </source>
</evidence>
<evidence type="ECO:0000256" key="3">
    <source>
        <dbReference type="ARBA" id="ARBA00022603"/>
    </source>
</evidence>